<dbReference type="EMBL" id="JXTC01000109">
    <property type="protein sequence ID" value="PON88119.1"/>
    <property type="molecule type" value="Genomic_DNA"/>
</dbReference>
<gene>
    <name evidence="1" type="ORF">TorRG33x02_161450</name>
</gene>
<dbReference type="AlphaFoldDB" id="A0A2P5ERD7"/>
<keyword evidence="2" id="KW-1185">Reference proteome</keyword>
<evidence type="ECO:0000313" key="2">
    <source>
        <dbReference type="Proteomes" id="UP000237000"/>
    </source>
</evidence>
<dbReference type="Proteomes" id="UP000237000">
    <property type="component" value="Unassembled WGS sequence"/>
</dbReference>
<proteinExistence type="predicted"/>
<comment type="caution">
    <text evidence="1">The sequence shown here is derived from an EMBL/GenBank/DDBJ whole genome shotgun (WGS) entry which is preliminary data.</text>
</comment>
<protein>
    <submittedName>
        <fullName evidence="1">Uncharacterized protein</fullName>
    </submittedName>
</protein>
<sequence length="72" mass="8637">MRSAIQKARNIPVAHRISESNHPYQSILTWLIEYQNRTILTNQFSHVRTHDQMKLQLIRQWETTNCQCAQCR</sequence>
<name>A0A2P5ERD7_TREOI</name>
<dbReference type="OrthoDB" id="10287943at2759"/>
<reference evidence="2" key="1">
    <citation type="submission" date="2016-06" db="EMBL/GenBank/DDBJ databases">
        <title>Parallel loss of symbiosis genes in relatives of nitrogen-fixing non-legume Parasponia.</title>
        <authorList>
            <person name="Van Velzen R."/>
            <person name="Holmer R."/>
            <person name="Bu F."/>
            <person name="Rutten L."/>
            <person name="Van Zeijl A."/>
            <person name="Liu W."/>
            <person name="Santuari L."/>
            <person name="Cao Q."/>
            <person name="Sharma T."/>
            <person name="Shen D."/>
            <person name="Roswanjaya Y."/>
            <person name="Wardhani T."/>
            <person name="Kalhor M.S."/>
            <person name="Jansen J."/>
            <person name="Van den Hoogen J."/>
            <person name="Gungor B."/>
            <person name="Hartog M."/>
            <person name="Hontelez J."/>
            <person name="Verver J."/>
            <person name="Yang W.-C."/>
            <person name="Schijlen E."/>
            <person name="Repin R."/>
            <person name="Schilthuizen M."/>
            <person name="Schranz E."/>
            <person name="Heidstra R."/>
            <person name="Miyata K."/>
            <person name="Fedorova E."/>
            <person name="Kohlen W."/>
            <person name="Bisseling T."/>
            <person name="Smit S."/>
            <person name="Geurts R."/>
        </authorList>
    </citation>
    <scope>NUCLEOTIDE SEQUENCE [LARGE SCALE GENOMIC DNA]</scope>
    <source>
        <strain evidence="2">cv. RG33-2</strain>
    </source>
</reference>
<accession>A0A2P5ERD7</accession>
<organism evidence="1 2">
    <name type="scientific">Trema orientale</name>
    <name type="common">Charcoal tree</name>
    <name type="synonym">Celtis orientalis</name>
    <dbReference type="NCBI Taxonomy" id="63057"/>
    <lineage>
        <taxon>Eukaryota</taxon>
        <taxon>Viridiplantae</taxon>
        <taxon>Streptophyta</taxon>
        <taxon>Embryophyta</taxon>
        <taxon>Tracheophyta</taxon>
        <taxon>Spermatophyta</taxon>
        <taxon>Magnoliopsida</taxon>
        <taxon>eudicotyledons</taxon>
        <taxon>Gunneridae</taxon>
        <taxon>Pentapetalae</taxon>
        <taxon>rosids</taxon>
        <taxon>fabids</taxon>
        <taxon>Rosales</taxon>
        <taxon>Cannabaceae</taxon>
        <taxon>Trema</taxon>
    </lineage>
</organism>
<evidence type="ECO:0000313" key="1">
    <source>
        <dbReference type="EMBL" id="PON88119.1"/>
    </source>
</evidence>
<dbReference type="InParanoid" id="A0A2P5ERD7"/>